<dbReference type="EMBL" id="BNCK01000010">
    <property type="protein sequence ID" value="GHG03934.1"/>
    <property type="molecule type" value="Genomic_DNA"/>
</dbReference>
<dbReference type="GO" id="GO:0009306">
    <property type="term" value="P:protein secretion"/>
    <property type="evidence" value="ECO:0007669"/>
    <property type="project" value="InterPro"/>
</dbReference>
<keyword evidence="6 11" id="KW-0812">Transmembrane</keyword>
<comment type="subcellular location">
    <subcellularLocation>
        <location evidence="1 10">Cell inner membrane</location>
    </subcellularLocation>
</comment>
<keyword evidence="7" id="KW-0653">Protein transport</keyword>
<evidence type="ECO:0000256" key="10">
    <source>
        <dbReference type="PIRNR" id="PIRNR002786"/>
    </source>
</evidence>
<feature type="domain" description="T2SS protein K first SAM-like" evidence="13">
    <location>
        <begin position="101"/>
        <end position="216"/>
    </location>
</feature>
<dbReference type="SUPFAM" id="SSF54523">
    <property type="entry name" value="Pili subunits"/>
    <property type="match status" value="1"/>
</dbReference>
<evidence type="ECO:0000256" key="3">
    <source>
        <dbReference type="ARBA" id="ARBA00022448"/>
    </source>
</evidence>
<evidence type="ECO:0000256" key="4">
    <source>
        <dbReference type="ARBA" id="ARBA00022475"/>
    </source>
</evidence>
<dbReference type="Proteomes" id="UP000623842">
    <property type="component" value="Unassembled WGS sequence"/>
</dbReference>
<feature type="domain" description="T2SS protein K second SAM-like" evidence="12">
    <location>
        <begin position="222"/>
        <end position="286"/>
    </location>
</feature>
<evidence type="ECO:0000259" key="12">
    <source>
        <dbReference type="Pfam" id="PF03934"/>
    </source>
</evidence>
<dbReference type="InterPro" id="IPR038072">
    <property type="entry name" value="GspK_central_sf"/>
</dbReference>
<evidence type="ECO:0000259" key="13">
    <source>
        <dbReference type="Pfam" id="PF21687"/>
    </source>
</evidence>
<proteinExistence type="inferred from homology"/>
<dbReference type="InterPro" id="IPR049031">
    <property type="entry name" value="T2SSK_SAM-like_1st"/>
</dbReference>
<keyword evidence="15" id="KW-1185">Reference proteome</keyword>
<reference evidence="14" key="1">
    <citation type="journal article" date="2014" name="Int. J. Syst. Evol. Microbiol.">
        <title>Complete genome sequence of Corynebacterium casei LMG S-19264T (=DSM 44701T), isolated from a smear-ripened cheese.</title>
        <authorList>
            <consortium name="US DOE Joint Genome Institute (JGI-PGF)"/>
            <person name="Walter F."/>
            <person name="Albersmeier A."/>
            <person name="Kalinowski J."/>
            <person name="Ruckert C."/>
        </authorList>
    </citation>
    <scope>NUCLEOTIDE SEQUENCE</scope>
    <source>
        <strain evidence="14">KCTC 42731</strain>
    </source>
</reference>
<evidence type="ECO:0000256" key="8">
    <source>
        <dbReference type="ARBA" id="ARBA00022989"/>
    </source>
</evidence>
<accession>A0A919ENT9</accession>
<evidence type="ECO:0000313" key="15">
    <source>
        <dbReference type="Proteomes" id="UP000623842"/>
    </source>
</evidence>
<evidence type="ECO:0000256" key="9">
    <source>
        <dbReference type="ARBA" id="ARBA00023136"/>
    </source>
</evidence>
<keyword evidence="8 11" id="KW-1133">Transmembrane helix</keyword>
<dbReference type="NCBIfam" id="NF037980">
    <property type="entry name" value="T2SS_GspK"/>
    <property type="match status" value="1"/>
</dbReference>
<dbReference type="Gene3D" id="1.10.40.60">
    <property type="entry name" value="EpsJ-like"/>
    <property type="match status" value="2"/>
</dbReference>
<reference evidence="14" key="2">
    <citation type="submission" date="2020-09" db="EMBL/GenBank/DDBJ databases">
        <authorList>
            <person name="Sun Q."/>
            <person name="Kim S."/>
        </authorList>
    </citation>
    <scope>NUCLEOTIDE SEQUENCE</scope>
    <source>
        <strain evidence="14">KCTC 42731</strain>
    </source>
</reference>
<keyword evidence="4 10" id="KW-1003">Cell membrane</keyword>
<dbReference type="PANTHER" id="PTHR38831">
    <property type="entry name" value="TYPE II SECRETION SYSTEM PROTEIN K"/>
    <property type="match status" value="1"/>
</dbReference>
<dbReference type="GO" id="GO:0005886">
    <property type="term" value="C:plasma membrane"/>
    <property type="evidence" value="ECO:0007669"/>
    <property type="project" value="UniProtKB-SubCell"/>
</dbReference>
<dbReference type="InterPro" id="IPR005628">
    <property type="entry name" value="GspK"/>
</dbReference>
<evidence type="ECO:0000256" key="7">
    <source>
        <dbReference type="ARBA" id="ARBA00022927"/>
    </source>
</evidence>
<sequence length="327" mass="36703">MKKVQGIALITVMLIVALAAIIATHLLANVRLELKKSSNIEFNQQAYWYAMGAESFAIRALSSTFEQESEKTTLKQAWAQGETTYPVDLGEITGEITDLQSCFNLNSLRVVENENAPLEKKSSARQAFEALVLALEIDYVDQFEAEYLADALVDWLDDNSTLVSSGGAEDSDYAAKTHAYLAANQYLASVNELRVIEHFTPVIINELKPFVCVLPTTNLHKININTISPEQPELLQALLSISKGEAEQILSSRKTEGFDKIEDFYNMAEVSRLNLKDEQKQQFTVDSEFFKLKTTAMFNDSYFYLNSIMQVVNNNQINVIGRTIGRE</sequence>
<keyword evidence="5 10" id="KW-0997">Cell inner membrane</keyword>
<evidence type="ECO:0000256" key="11">
    <source>
        <dbReference type="SAM" id="Phobius"/>
    </source>
</evidence>
<dbReference type="PIRSF" id="PIRSF002786">
    <property type="entry name" value="XcpX"/>
    <property type="match status" value="1"/>
</dbReference>
<dbReference type="Pfam" id="PF03934">
    <property type="entry name" value="T2SSK"/>
    <property type="match status" value="1"/>
</dbReference>
<comment type="similarity">
    <text evidence="2 10">Belongs to the GSP K family.</text>
</comment>
<gene>
    <name evidence="14" type="primary">gspK</name>
    <name evidence="14" type="ORF">GCM10017161_36630</name>
</gene>
<evidence type="ECO:0000256" key="6">
    <source>
        <dbReference type="ARBA" id="ARBA00022692"/>
    </source>
</evidence>
<name>A0A919ENT9_9GAMM</name>
<dbReference type="InterPro" id="IPR045584">
    <property type="entry name" value="Pilin-like"/>
</dbReference>
<protein>
    <recommendedName>
        <fullName evidence="10">Type II secretion system protein K</fullName>
    </recommendedName>
</protein>
<dbReference type="SUPFAM" id="SSF158544">
    <property type="entry name" value="GspK insert domain-like"/>
    <property type="match status" value="2"/>
</dbReference>
<evidence type="ECO:0000256" key="5">
    <source>
        <dbReference type="ARBA" id="ARBA00022519"/>
    </source>
</evidence>
<feature type="transmembrane region" description="Helical" evidence="11">
    <location>
        <begin position="6"/>
        <end position="28"/>
    </location>
</feature>
<evidence type="ECO:0000313" key="14">
    <source>
        <dbReference type="EMBL" id="GHG03934.1"/>
    </source>
</evidence>
<organism evidence="14 15">
    <name type="scientific">Thalassotalea marina</name>
    <dbReference type="NCBI Taxonomy" id="1673741"/>
    <lineage>
        <taxon>Bacteria</taxon>
        <taxon>Pseudomonadati</taxon>
        <taxon>Pseudomonadota</taxon>
        <taxon>Gammaproteobacteria</taxon>
        <taxon>Alteromonadales</taxon>
        <taxon>Colwelliaceae</taxon>
        <taxon>Thalassotalea</taxon>
    </lineage>
</organism>
<dbReference type="PANTHER" id="PTHR38831:SF1">
    <property type="entry name" value="TYPE II SECRETION SYSTEM PROTEIN K-RELATED"/>
    <property type="match status" value="1"/>
</dbReference>
<dbReference type="AlphaFoldDB" id="A0A919ENT9"/>
<dbReference type="InterPro" id="IPR049179">
    <property type="entry name" value="T2SSK_SAM-like_2nd"/>
</dbReference>
<dbReference type="Gene3D" id="3.30.1300.30">
    <property type="entry name" value="GSPII I/J protein-like"/>
    <property type="match status" value="1"/>
</dbReference>
<dbReference type="Pfam" id="PF21687">
    <property type="entry name" value="T2SSK_1st"/>
    <property type="match status" value="1"/>
</dbReference>
<comment type="caution">
    <text evidence="14">The sequence shown here is derived from an EMBL/GenBank/DDBJ whole genome shotgun (WGS) entry which is preliminary data.</text>
</comment>
<dbReference type="RefSeq" id="WP_189773703.1">
    <property type="nucleotide sequence ID" value="NZ_BNCK01000010.1"/>
</dbReference>
<keyword evidence="3 10" id="KW-0813">Transport</keyword>
<evidence type="ECO:0000256" key="1">
    <source>
        <dbReference type="ARBA" id="ARBA00004533"/>
    </source>
</evidence>
<keyword evidence="9 10" id="KW-0472">Membrane</keyword>
<evidence type="ECO:0000256" key="2">
    <source>
        <dbReference type="ARBA" id="ARBA00007246"/>
    </source>
</evidence>